<feature type="chain" id="PRO_5046667640" evidence="1">
    <location>
        <begin position="20"/>
        <end position="43"/>
    </location>
</feature>
<reference evidence="2" key="1">
    <citation type="submission" date="2024-05" db="EMBL/GenBank/DDBJ databases">
        <title>30 novel species of actinomycetes from the DSMZ collection.</title>
        <authorList>
            <person name="Nouioui I."/>
        </authorList>
    </citation>
    <scope>NUCLEOTIDE SEQUENCE</scope>
    <source>
        <strain evidence="2">DSM 41527</strain>
    </source>
</reference>
<proteinExistence type="predicted"/>
<comment type="caution">
    <text evidence="2">The sequence shown here is derived from an EMBL/GenBank/DDBJ whole genome shotgun (WGS) entry which is preliminary data.</text>
</comment>
<accession>A0ABU2TFD0</accession>
<keyword evidence="3" id="KW-1185">Reference proteome</keyword>
<organism evidence="2 3">
    <name type="scientific">Streptomyces mooreae</name>
    <dbReference type="NCBI Taxonomy" id="3075523"/>
    <lineage>
        <taxon>Bacteria</taxon>
        <taxon>Bacillati</taxon>
        <taxon>Actinomycetota</taxon>
        <taxon>Actinomycetes</taxon>
        <taxon>Kitasatosporales</taxon>
        <taxon>Streptomycetaceae</taxon>
        <taxon>Streptomyces</taxon>
    </lineage>
</organism>
<sequence length="43" mass="4860">MSRRRRCITVCRVSLAPLAFVLAVAVARGERDQVPSLRLRQHA</sequence>
<protein>
    <submittedName>
        <fullName evidence="2">Uncharacterized protein</fullName>
    </submittedName>
</protein>
<feature type="signal peptide" evidence="1">
    <location>
        <begin position="1"/>
        <end position="19"/>
    </location>
</feature>
<dbReference type="Proteomes" id="UP001180551">
    <property type="component" value="Unassembled WGS sequence"/>
</dbReference>
<name>A0ABU2TFD0_9ACTN</name>
<dbReference type="EMBL" id="JAVRFE010000048">
    <property type="protein sequence ID" value="MDT0459630.1"/>
    <property type="molecule type" value="Genomic_DNA"/>
</dbReference>
<evidence type="ECO:0000313" key="3">
    <source>
        <dbReference type="Proteomes" id="UP001180551"/>
    </source>
</evidence>
<dbReference type="RefSeq" id="WP_311626647.1">
    <property type="nucleotide sequence ID" value="NZ_JAVRFE010000048.1"/>
</dbReference>
<evidence type="ECO:0000256" key="1">
    <source>
        <dbReference type="SAM" id="SignalP"/>
    </source>
</evidence>
<keyword evidence="1" id="KW-0732">Signal</keyword>
<gene>
    <name evidence="2" type="ORF">RM550_28605</name>
</gene>
<evidence type="ECO:0000313" key="2">
    <source>
        <dbReference type="EMBL" id="MDT0459630.1"/>
    </source>
</evidence>